<dbReference type="OrthoDB" id="3034217at2"/>
<dbReference type="SMART" id="SM01118">
    <property type="entry name" value="CYTH"/>
    <property type="match status" value="1"/>
</dbReference>
<dbReference type="PANTHER" id="PTHR39569">
    <property type="entry name" value="INORGANIC TRIPHOSPHATASE"/>
    <property type="match status" value="1"/>
</dbReference>
<gene>
    <name evidence="2" type="ORF">E4656_18650</name>
</gene>
<reference evidence="2 3" key="1">
    <citation type="submission" date="2019-04" db="EMBL/GenBank/DDBJ databases">
        <title>Natronospirillum operosus gen. nov., sp. nov., a haloalkaliphilic satellite isolated from decaying biomass of laboratory culture of cyanobacterium Geitlerinema sp. and proposal of Natronospirillaceae fam. nov. and Saccharospirillaceae fam. nov.</title>
        <authorList>
            <person name="Kevbrin V."/>
            <person name="Boltyanskaya Y."/>
            <person name="Koziaeva V."/>
            <person name="Grouzdev D.S."/>
            <person name="Park M."/>
            <person name="Cho J."/>
        </authorList>
    </citation>
    <scope>NUCLEOTIDE SEQUENCE [LARGE SCALE GENOMIC DNA]</scope>
    <source>
        <strain evidence="2 3">G-116</strain>
    </source>
</reference>
<dbReference type="AlphaFoldDB" id="A0A4Z0W7A5"/>
<dbReference type="Gene3D" id="2.40.320.10">
    <property type="entry name" value="Hypothetical Protein Pfu-838710-001"/>
    <property type="match status" value="1"/>
</dbReference>
<dbReference type="EMBL" id="SRMF01000013">
    <property type="protein sequence ID" value="TGG90419.1"/>
    <property type="molecule type" value="Genomic_DNA"/>
</dbReference>
<comment type="caution">
    <text evidence="2">The sequence shown here is derived from an EMBL/GenBank/DDBJ whole genome shotgun (WGS) entry which is preliminary data.</text>
</comment>
<dbReference type="CDD" id="cd07756">
    <property type="entry name" value="CYTH-like_Pase_CHAD"/>
    <property type="match status" value="1"/>
</dbReference>
<dbReference type="PANTHER" id="PTHR39569:SF1">
    <property type="entry name" value="INORGANIC TRIPHOSPHATASE"/>
    <property type="match status" value="1"/>
</dbReference>
<proteinExistence type="predicted"/>
<protein>
    <submittedName>
        <fullName evidence="2">CYTH domain-containing protein</fullName>
    </submittedName>
</protein>
<sequence>MGMSEEIELKLLVPEEPDIEVQDLPVLKPVQRRTYTLINRYFDTPEHSLTAAGIALRLRYREGQWLQTLKAKGTPTGGLHQRQEWEMAVAGEQLELDRFPANALPADLDLASLQPVFETNFERHEWQLHVGDADIELVWDQGQVLAGERRVPIAEIELELKSGPPEVLFDLAIDLARVIPMLPSDISKAERGFRMVSGQKDWPPTPRRKDDLDLWLRAVCRQLEALPASNGDLTASLQGLSRKAAEGKNQLGIIQSATAGLAADTPVWHRLPDSKALGVWLIEQNRVVWTQSEAA</sequence>
<evidence type="ECO:0000313" key="3">
    <source>
        <dbReference type="Proteomes" id="UP000297475"/>
    </source>
</evidence>
<accession>A0A4Z0W7A5</accession>
<dbReference type="Proteomes" id="UP000297475">
    <property type="component" value="Unassembled WGS sequence"/>
</dbReference>
<dbReference type="SUPFAM" id="SSF55154">
    <property type="entry name" value="CYTH-like phosphatases"/>
    <property type="match status" value="1"/>
</dbReference>
<evidence type="ECO:0000259" key="1">
    <source>
        <dbReference type="PROSITE" id="PS51707"/>
    </source>
</evidence>
<evidence type="ECO:0000313" key="2">
    <source>
        <dbReference type="EMBL" id="TGG90419.1"/>
    </source>
</evidence>
<dbReference type="GO" id="GO:0046872">
    <property type="term" value="F:metal ion binding"/>
    <property type="evidence" value="ECO:0007669"/>
    <property type="project" value="TreeGrafter"/>
</dbReference>
<dbReference type="InterPro" id="IPR033469">
    <property type="entry name" value="CYTH-like_dom_sf"/>
</dbReference>
<dbReference type="PROSITE" id="PS51707">
    <property type="entry name" value="CYTH"/>
    <property type="match status" value="1"/>
</dbReference>
<dbReference type="InterPro" id="IPR023577">
    <property type="entry name" value="CYTH_domain"/>
</dbReference>
<dbReference type="InterPro" id="IPR039013">
    <property type="entry name" value="YgiF"/>
</dbReference>
<keyword evidence="3" id="KW-1185">Reference proteome</keyword>
<dbReference type="Pfam" id="PF01928">
    <property type="entry name" value="CYTH"/>
    <property type="match status" value="1"/>
</dbReference>
<feature type="domain" description="CYTH" evidence="1">
    <location>
        <begin position="4"/>
        <end position="199"/>
    </location>
</feature>
<dbReference type="GO" id="GO:0050355">
    <property type="term" value="F:inorganic triphosphate phosphatase activity"/>
    <property type="evidence" value="ECO:0007669"/>
    <property type="project" value="InterPro"/>
</dbReference>
<organism evidence="2 3">
    <name type="scientific">Natronospirillum operosum</name>
    <dbReference type="NCBI Taxonomy" id="2759953"/>
    <lineage>
        <taxon>Bacteria</taxon>
        <taxon>Pseudomonadati</taxon>
        <taxon>Pseudomonadota</taxon>
        <taxon>Gammaproteobacteria</taxon>
        <taxon>Oceanospirillales</taxon>
        <taxon>Natronospirillaceae</taxon>
        <taxon>Natronospirillum</taxon>
    </lineage>
</organism>
<name>A0A4Z0W7A5_9GAMM</name>